<evidence type="ECO:0000256" key="3">
    <source>
        <dbReference type="SAM" id="Phobius"/>
    </source>
</evidence>
<evidence type="ECO:0000313" key="5">
    <source>
        <dbReference type="Proteomes" id="UP000826656"/>
    </source>
</evidence>
<dbReference type="Proteomes" id="UP000826656">
    <property type="component" value="Unassembled WGS sequence"/>
</dbReference>
<sequence length="616" mass="67708">MATAGFAGTLAPSTSSCPVLVPAWAGQISIVLFVIFSLPSCVNLALFNLFPLLFVLVAGLWSLSKLGRDESLLCQGLALNDELHLLLAKHESIASGTSVQVEKPKSEPHQPLVNVNALLIETGGRKYLGTQLLLPAPPSASIPSTTTKVDPKIDLLSGDDFSSPTTENVLTLVPVGGEPEPASPVSQQNALALSALYPNGSVPGTTYTQASNTAWNEQISQQQLQSPSPVYGGQSSSFPPPPWEAEAAESSQTVGNPHPNICPKAKLTKNLTGSLKFMKGGNLGRTMLGSRRTYKVVLMIDKVNMVHYLLSYVYSIRRVSTIKSLFYCVVTKVQEPGSCIGVQMNTIESHHVKMQKQYRKLCKLRMKEQLRFTAIINEIYSLGEIIPNGKTVRNFLSVLPESWESKVEAITEARDLDKLAMDELIGNLMTYELKKKQENEIGGKKKKKNMVLKGTTPKDFEDENIALMTKRSSEILTQIQERQTTSRSGIGHLKNQCKALFEAFQKNVKFTKKEKAETVKNLVPNKNAPDKSEVLEKDEKNERDKIEKVEESDMISNIFDDANLGNIANEPGSHLTIIDAPASEVTGLTHGLGDRGNNRAIRTLRVWYTFRGNFVV</sequence>
<evidence type="ECO:0000256" key="2">
    <source>
        <dbReference type="SAM" id="MobiDB-lite"/>
    </source>
</evidence>
<evidence type="ECO:0000256" key="1">
    <source>
        <dbReference type="ARBA" id="ARBA00007708"/>
    </source>
</evidence>
<feature type="transmembrane region" description="Helical" evidence="3">
    <location>
        <begin position="45"/>
        <end position="64"/>
    </location>
</feature>
<organism evidence="4 5">
    <name type="scientific">Solanum tuberosum</name>
    <name type="common">Potato</name>
    <dbReference type="NCBI Taxonomy" id="4113"/>
    <lineage>
        <taxon>Eukaryota</taxon>
        <taxon>Viridiplantae</taxon>
        <taxon>Streptophyta</taxon>
        <taxon>Embryophyta</taxon>
        <taxon>Tracheophyta</taxon>
        <taxon>Spermatophyta</taxon>
        <taxon>Magnoliopsida</taxon>
        <taxon>eudicotyledons</taxon>
        <taxon>Gunneridae</taxon>
        <taxon>Pentapetalae</taxon>
        <taxon>asterids</taxon>
        <taxon>lamiids</taxon>
        <taxon>Solanales</taxon>
        <taxon>Solanaceae</taxon>
        <taxon>Solanoideae</taxon>
        <taxon>Solaneae</taxon>
        <taxon>Solanum</taxon>
    </lineage>
</organism>
<comment type="caution">
    <text evidence="4">The sequence shown here is derived from an EMBL/GenBank/DDBJ whole genome shotgun (WGS) entry which is preliminary data.</text>
</comment>
<evidence type="ECO:0000313" key="4">
    <source>
        <dbReference type="EMBL" id="KAH0741142.1"/>
    </source>
</evidence>
<feature type="transmembrane region" description="Helical" evidence="3">
    <location>
        <begin position="19"/>
        <end position="38"/>
    </location>
</feature>
<proteinExistence type="inferred from homology"/>
<dbReference type="PANTHER" id="PTHR45898:SF4">
    <property type="entry name" value="TARGET OF MYB PROTEIN 1"/>
    <property type="match status" value="1"/>
</dbReference>
<name>A0ABQ7U2J1_SOLTU</name>
<feature type="compositionally biased region" description="Basic and acidic residues" evidence="2">
    <location>
        <begin position="528"/>
        <end position="545"/>
    </location>
</feature>
<feature type="region of interest" description="Disordered" evidence="2">
    <location>
        <begin position="524"/>
        <end position="545"/>
    </location>
</feature>
<keyword evidence="3" id="KW-0812">Transmembrane</keyword>
<comment type="similarity">
    <text evidence="1">Belongs to the TOM1 family.</text>
</comment>
<gene>
    <name evidence="4" type="ORF">KY290_034185</name>
</gene>
<keyword evidence="3" id="KW-0472">Membrane</keyword>
<reference evidence="4 5" key="1">
    <citation type="journal article" date="2021" name="bioRxiv">
        <title>Chromosome-scale and haplotype-resolved genome assembly of a tetraploid potato cultivar.</title>
        <authorList>
            <person name="Sun H."/>
            <person name="Jiao W.-B."/>
            <person name="Krause K."/>
            <person name="Campoy J.A."/>
            <person name="Goel M."/>
            <person name="Folz-Donahue K."/>
            <person name="Kukat C."/>
            <person name="Huettel B."/>
            <person name="Schneeberger K."/>
        </authorList>
    </citation>
    <scope>NUCLEOTIDE SEQUENCE [LARGE SCALE GENOMIC DNA]</scope>
    <source>
        <strain evidence="4">SolTubOtavaFocal</strain>
        <tissue evidence="4">Leaves</tissue>
    </source>
</reference>
<feature type="compositionally biased region" description="Low complexity" evidence="2">
    <location>
        <begin position="218"/>
        <end position="229"/>
    </location>
</feature>
<keyword evidence="5" id="KW-1185">Reference proteome</keyword>
<feature type="region of interest" description="Disordered" evidence="2">
    <location>
        <begin position="218"/>
        <end position="259"/>
    </location>
</feature>
<dbReference type="PANTHER" id="PTHR45898">
    <property type="entry name" value="TOM1-LIKE PROTEIN"/>
    <property type="match status" value="1"/>
</dbReference>
<keyword evidence="3" id="KW-1133">Transmembrane helix</keyword>
<protein>
    <submittedName>
        <fullName evidence="4">Uncharacterized protein</fullName>
    </submittedName>
</protein>
<dbReference type="EMBL" id="JAIVGD010000026">
    <property type="protein sequence ID" value="KAH0741142.1"/>
    <property type="molecule type" value="Genomic_DNA"/>
</dbReference>
<dbReference type="InterPro" id="IPR044836">
    <property type="entry name" value="TOL_plant"/>
</dbReference>
<accession>A0ABQ7U2J1</accession>